<evidence type="ECO:0000256" key="3">
    <source>
        <dbReference type="ARBA" id="ARBA00004319"/>
    </source>
</evidence>
<gene>
    <name evidence="19" type="ORF">Tsubulata_033519</name>
</gene>
<evidence type="ECO:0000256" key="2">
    <source>
        <dbReference type="ARBA" id="ARBA00002692"/>
    </source>
</evidence>
<dbReference type="GO" id="GO:0005788">
    <property type="term" value="C:endoplasmic reticulum lumen"/>
    <property type="evidence" value="ECO:0007669"/>
    <property type="project" value="UniProtKB-SubCell"/>
</dbReference>
<accession>A0A9Q0JDE1</accession>
<evidence type="ECO:0000256" key="4">
    <source>
        <dbReference type="ARBA" id="ARBA00006347"/>
    </source>
</evidence>
<dbReference type="FunFam" id="3.40.30.10:FF:000150">
    <property type="entry name" value="Protein disulfide-isomerase"/>
    <property type="match status" value="1"/>
</dbReference>
<feature type="domain" description="Thioredoxin" evidence="18">
    <location>
        <begin position="341"/>
        <end position="485"/>
    </location>
</feature>
<dbReference type="NCBIfam" id="TIGR01130">
    <property type="entry name" value="ER_PDI_fam"/>
    <property type="match status" value="1"/>
</dbReference>
<comment type="catalytic activity">
    <reaction evidence="1 16">
        <text>Catalyzes the rearrangement of -S-S- bonds in proteins.</text>
        <dbReference type="EC" id="5.3.4.1"/>
    </reaction>
</comment>
<dbReference type="PROSITE" id="PS00194">
    <property type="entry name" value="THIOREDOXIN_1"/>
    <property type="match status" value="2"/>
</dbReference>
<reference evidence="19" key="1">
    <citation type="submission" date="2022-02" db="EMBL/GenBank/DDBJ databases">
        <authorList>
            <person name="Henning P.M."/>
            <person name="McCubbin A.G."/>
            <person name="Shore J.S."/>
        </authorList>
    </citation>
    <scope>NUCLEOTIDE SEQUENCE</scope>
    <source>
        <strain evidence="19">F60SS</strain>
        <tissue evidence="19">Leaves</tissue>
    </source>
</reference>
<dbReference type="PRINTS" id="PR00421">
    <property type="entry name" value="THIOREDOXIN"/>
</dbReference>
<dbReference type="Pfam" id="PF00085">
    <property type="entry name" value="Thioredoxin"/>
    <property type="match status" value="2"/>
</dbReference>
<feature type="signal peptide" evidence="16">
    <location>
        <begin position="1"/>
        <end position="26"/>
    </location>
</feature>
<dbReference type="FunFam" id="3.40.30.10:FF:000152">
    <property type="entry name" value="Protein disulfide-isomerase"/>
    <property type="match status" value="1"/>
</dbReference>
<evidence type="ECO:0000256" key="7">
    <source>
        <dbReference type="ARBA" id="ARBA00022737"/>
    </source>
</evidence>
<keyword evidence="12 14" id="KW-0676">Redox-active center</keyword>
<dbReference type="GO" id="GO:0003756">
    <property type="term" value="F:protein disulfide isomerase activity"/>
    <property type="evidence" value="ECO:0007669"/>
    <property type="project" value="UniProtKB-EC"/>
</dbReference>
<dbReference type="EMBL" id="JAKUCV010003944">
    <property type="protein sequence ID" value="KAJ4837092.1"/>
    <property type="molecule type" value="Genomic_DNA"/>
</dbReference>
<evidence type="ECO:0000256" key="8">
    <source>
        <dbReference type="ARBA" id="ARBA00022824"/>
    </source>
</evidence>
<feature type="domain" description="Thioredoxin" evidence="18">
    <location>
        <begin position="18"/>
        <end position="144"/>
    </location>
</feature>
<dbReference type="PANTHER" id="PTHR18929:SF132">
    <property type="entry name" value="PROTEIN DISULFIDE-ISOMERASE A3"/>
    <property type="match status" value="1"/>
</dbReference>
<evidence type="ECO:0000256" key="12">
    <source>
        <dbReference type="ARBA" id="ARBA00023284"/>
    </source>
</evidence>
<organism evidence="19 20">
    <name type="scientific">Turnera subulata</name>
    <dbReference type="NCBI Taxonomy" id="218843"/>
    <lineage>
        <taxon>Eukaryota</taxon>
        <taxon>Viridiplantae</taxon>
        <taxon>Streptophyta</taxon>
        <taxon>Embryophyta</taxon>
        <taxon>Tracheophyta</taxon>
        <taxon>Spermatophyta</taxon>
        <taxon>Magnoliopsida</taxon>
        <taxon>eudicotyledons</taxon>
        <taxon>Gunneridae</taxon>
        <taxon>Pentapetalae</taxon>
        <taxon>rosids</taxon>
        <taxon>fabids</taxon>
        <taxon>Malpighiales</taxon>
        <taxon>Passifloraceae</taxon>
        <taxon>Turnera</taxon>
    </lineage>
</organism>
<dbReference type="CDD" id="cd02961">
    <property type="entry name" value="PDI_a_family"/>
    <property type="match status" value="1"/>
</dbReference>
<keyword evidence="7" id="KW-0677">Repeat</keyword>
<dbReference type="Pfam" id="PF13848">
    <property type="entry name" value="Thioredoxin_6"/>
    <property type="match status" value="1"/>
</dbReference>
<dbReference type="InterPro" id="IPR013766">
    <property type="entry name" value="Thioredoxin_domain"/>
</dbReference>
<name>A0A9Q0JDE1_9ROSI</name>
<dbReference type="NCBIfam" id="TIGR01126">
    <property type="entry name" value="pdi_dom"/>
    <property type="match status" value="2"/>
</dbReference>
<comment type="function">
    <text evidence="2">Participates in the folding of proteins containing disulfide bonds, may be involved in glycosylation, prolyl hydroxylation and triglyceride transfer.</text>
</comment>
<dbReference type="PANTHER" id="PTHR18929">
    <property type="entry name" value="PROTEIN DISULFIDE ISOMERASE"/>
    <property type="match status" value="1"/>
</dbReference>
<dbReference type="FunFam" id="3.40.30.10:FF:000143">
    <property type="entry name" value="Protein disulfide-isomerase"/>
    <property type="match status" value="1"/>
</dbReference>
<evidence type="ECO:0000256" key="14">
    <source>
        <dbReference type="PIRSR" id="PIRSR605792-51"/>
    </source>
</evidence>
<evidence type="ECO:0000256" key="5">
    <source>
        <dbReference type="ARBA" id="ARBA00012723"/>
    </source>
</evidence>
<evidence type="ECO:0000256" key="15">
    <source>
        <dbReference type="RuleBase" id="RU004208"/>
    </source>
</evidence>
<feature type="disulfide bond" description="Redox-active" evidence="14">
    <location>
        <begin position="407"/>
        <end position="410"/>
    </location>
</feature>
<evidence type="ECO:0000256" key="1">
    <source>
        <dbReference type="ARBA" id="ARBA00001182"/>
    </source>
</evidence>
<dbReference type="GO" id="GO:0034976">
    <property type="term" value="P:response to endoplasmic reticulum stress"/>
    <property type="evidence" value="ECO:0007669"/>
    <property type="project" value="TreeGrafter"/>
</dbReference>
<keyword evidence="20" id="KW-1185">Reference proteome</keyword>
<dbReference type="Gene3D" id="3.40.30.10">
    <property type="entry name" value="Glutaredoxin"/>
    <property type="match status" value="4"/>
</dbReference>
<dbReference type="OrthoDB" id="427280at2759"/>
<keyword evidence="6 16" id="KW-0732">Signal</keyword>
<dbReference type="FunFam" id="3.40.30.10:FF:000184">
    <property type="entry name" value="Protein disulfide-isomerase"/>
    <property type="match status" value="1"/>
</dbReference>
<keyword evidence="8" id="KW-0256">Endoplasmic reticulum</keyword>
<dbReference type="SUPFAM" id="SSF52833">
    <property type="entry name" value="Thioredoxin-like"/>
    <property type="match status" value="4"/>
</dbReference>
<evidence type="ECO:0000256" key="17">
    <source>
        <dbReference type="SAM" id="MobiDB-lite"/>
    </source>
</evidence>
<protein>
    <recommendedName>
        <fullName evidence="13 16">Protein disulfide-isomerase</fullName>
        <ecNumber evidence="5 16">5.3.4.1</ecNumber>
    </recommendedName>
</protein>
<evidence type="ECO:0000256" key="9">
    <source>
        <dbReference type="ARBA" id="ARBA00023157"/>
    </source>
</evidence>
<sequence>MASSTPWVSFWFYVLAFSLIAALSAAGDAESKDFVLTLDHSNFTDTVSKHDFIVVEFYAPWCGHCKKLAPEYEKAASVLSSHDPPVVLAKVDANEEVNKELASQFEIQGFPTIKILRDGGKIVQEYKGPREADGIVDYLKKQSGPPSTELKSSDEAVTLIGDNKIVIVGVFPKFSGEEFENFISLANKLRSDYEFGHTLDAKHLPRGESSVSGPVVRLFKPFDELFVDSKDFGLDALEKFVEESSVPTVTIFNNDPSNHPFVIKFFNSPDAKAMLFANFSSEVADSMKAKYHEVAEKFKGQGISFLLGDVEASQGALQYFGLKEEQVPLIIIQTADGQKYLKPNLEVDQIAPWVKDFKDGKVPAYKKSEPIPEANDEPVKVVVADTLDDLVFKSGKNVLLEFYATWCGHCKKLAPILDEVAVSYENDISVVIAKIDATANDYPTDTFDVKGYPTLYFRSASGKLVQYEGDRTKEDIIDFIEKNRDQAGQQQAAEDKVSQQDPAQEKQKAGKDEL</sequence>
<evidence type="ECO:0000313" key="19">
    <source>
        <dbReference type="EMBL" id="KAJ4837092.1"/>
    </source>
</evidence>
<dbReference type="CDD" id="cd02995">
    <property type="entry name" value="PDI_a_PDI_a'_C"/>
    <property type="match status" value="1"/>
</dbReference>
<feature type="chain" id="PRO_5040539648" description="Protein disulfide-isomerase" evidence="16">
    <location>
        <begin position="27"/>
        <end position="514"/>
    </location>
</feature>
<comment type="caution">
    <text evidence="19">The sequence shown here is derived from an EMBL/GenBank/DDBJ whole genome shotgun (WGS) entry which is preliminary data.</text>
</comment>
<evidence type="ECO:0000256" key="13">
    <source>
        <dbReference type="ARBA" id="ARBA00039846"/>
    </source>
</evidence>
<feature type="compositionally biased region" description="Basic and acidic residues" evidence="17">
    <location>
        <begin position="493"/>
        <end position="514"/>
    </location>
</feature>
<dbReference type="GO" id="GO:0006457">
    <property type="term" value="P:protein folding"/>
    <property type="evidence" value="ECO:0007669"/>
    <property type="project" value="TreeGrafter"/>
</dbReference>
<keyword evidence="10" id="KW-0325">Glycoprotein</keyword>
<evidence type="ECO:0000256" key="11">
    <source>
        <dbReference type="ARBA" id="ARBA00023235"/>
    </source>
</evidence>
<dbReference type="InterPro" id="IPR036249">
    <property type="entry name" value="Thioredoxin-like_sf"/>
</dbReference>
<evidence type="ECO:0000256" key="6">
    <source>
        <dbReference type="ARBA" id="ARBA00022729"/>
    </source>
</evidence>
<proteinExistence type="inferred from homology"/>
<comment type="similarity">
    <text evidence="4 15">Belongs to the protein disulfide isomerase family.</text>
</comment>
<keyword evidence="11 16" id="KW-0413">Isomerase</keyword>
<dbReference type="PROSITE" id="PS51352">
    <property type="entry name" value="THIOREDOXIN_2"/>
    <property type="match status" value="2"/>
</dbReference>
<keyword evidence="9 14" id="KW-1015">Disulfide bond</keyword>
<dbReference type="CDD" id="cd02981">
    <property type="entry name" value="PDI_b_family"/>
    <property type="match status" value="1"/>
</dbReference>
<comment type="subcellular location">
    <subcellularLocation>
        <location evidence="3">Endoplasmic reticulum lumen</location>
    </subcellularLocation>
</comment>
<reference evidence="19" key="2">
    <citation type="journal article" date="2023" name="Plants (Basel)">
        <title>Annotation of the Turnera subulata (Passifloraceae) Draft Genome Reveals the S-Locus Evolved after the Divergence of Turneroideae from Passifloroideae in a Stepwise Manner.</title>
        <authorList>
            <person name="Henning P.M."/>
            <person name="Roalson E.H."/>
            <person name="Mir W."/>
            <person name="McCubbin A.G."/>
            <person name="Shore J.S."/>
        </authorList>
    </citation>
    <scope>NUCLEOTIDE SEQUENCE</scope>
    <source>
        <strain evidence="19">F60SS</strain>
    </source>
</reference>
<feature type="region of interest" description="Disordered" evidence="17">
    <location>
        <begin position="484"/>
        <end position="514"/>
    </location>
</feature>
<dbReference type="Proteomes" id="UP001141552">
    <property type="component" value="Unassembled WGS sequence"/>
</dbReference>
<evidence type="ECO:0000256" key="16">
    <source>
        <dbReference type="RuleBase" id="RU361130"/>
    </source>
</evidence>
<dbReference type="CDD" id="cd02982">
    <property type="entry name" value="PDI_b'_family"/>
    <property type="match status" value="1"/>
</dbReference>
<feature type="disulfide bond" description="Redox-active" evidence="14">
    <location>
        <begin position="62"/>
        <end position="65"/>
    </location>
</feature>
<evidence type="ECO:0000259" key="18">
    <source>
        <dbReference type="PROSITE" id="PS51352"/>
    </source>
</evidence>
<dbReference type="InterPro" id="IPR017937">
    <property type="entry name" value="Thioredoxin_CS"/>
</dbReference>
<dbReference type="InterPro" id="IPR005792">
    <property type="entry name" value="Prot_disulphide_isomerase"/>
</dbReference>
<evidence type="ECO:0000256" key="10">
    <source>
        <dbReference type="ARBA" id="ARBA00023180"/>
    </source>
</evidence>
<dbReference type="AlphaFoldDB" id="A0A9Q0JDE1"/>
<evidence type="ECO:0000313" key="20">
    <source>
        <dbReference type="Proteomes" id="UP001141552"/>
    </source>
</evidence>
<dbReference type="EC" id="5.3.4.1" evidence="5 16"/>
<dbReference type="InterPro" id="IPR005788">
    <property type="entry name" value="PDI_thioredoxin-like_dom"/>
</dbReference>